<evidence type="ECO:0000256" key="3">
    <source>
        <dbReference type="SAM" id="SignalP"/>
    </source>
</evidence>
<dbReference type="Proteomes" id="UP000014568">
    <property type="component" value="Unassembled WGS sequence"/>
</dbReference>
<evidence type="ECO:0000313" key="6">
    <source>
        <dbReference type="Proteomes" id="UP000014568"/>
    </source>
</evidence>
<comment type="function">
    <text evidence="2">Destroys radicals which are normally produced within the cells and which are toxic to biological systems.</text>
</comment>
<reference evidence="5 6" key="1">
    <citation type="submission" date="2013-06" db="EMBL/GenBank/DDBJ databases">
        <title>The Genome Sequence of Acinetobacter rudis CIP 110305.</title>
        <authorList>
            <consortium name="The Broad Institute Genome Sequencing Platform"/>
            <consortium name="The Broad Institute Genome Sequencing Center for Infectious Disease"/>
            <person name="Cerqueira G."/>
            <person name="Feldgarden M."/>
            <person name="Courvalin P."/>
            <person name="Perichon B."/>
            <person name="Grillot-Courvalin C."/>
            <person name="Clermont D."/>
            <person name="Rocha E."/>
            <person name="Yoon E.-J."/>
            <person name="Nemec A."/>
            <person name="Young S.K."/>
            <person name="Zeng Q."/>
            <person name="Gargeya S."/>
            <person name="Fitzgerald M."/>
            <person name="Abouelleil A."/>
            <person name="Alvarado L."/>
            <person name="Berlin A.M."/>
            <person name="Chapman S.B."/>
            <person name="Dewar J."/>
            <person name="Goldberg J."/>
            <person name="Griggs A."/>
            <person name="Gujja S."/>
            <person name="Hansen M."/>
            <person name="Howarth C."/>
            <person name="Imamovic A."/>
            <person name="Larimer J."/>
            <person name="McCowan C."/>
            <person name="Murphy C."/>
            <person name="Pearson M."/>
            <person name="Priest M."/>
            <person name="Roberts A."/>
            <person name="Saif S."/>
            <person name="Shea T."/>
            <person name="Sykes S."/>
            <person name="Wortman J."/>
            <person name="Nusbaum C."/>
            <person name="Birren B."/>
        </authorList>
    </citation>
    <scope>NUCLEOTIDE SEQUENCE [LARGE SCALE GENOMIC DNA]</scope>
    <source>
        <strain evidence="5 6">CIP 110305</strain>
    </source>
</reference>
<comment type="similarity">
    <text evidence="1 2">Belongs to the Cu-Zn superoxide dismutase family.</text>
</comment>
<accession>S3MUL2</accession>
<dbReference type="CDD" id="cd00305">
    <property type="entry name" value="Cu-Zn_Superoxide_Dismutase"/>
    <property type="match status" value="1"/>
</dbReference>
<organism evidence="5 6">
    <name type="scientific">Acinetobacter rudis CIP 110305</name>
    <dbReference type="NCBI Taxonomy" id="421052"/>
    <lineage>
        <taxon>Bacteria</taxon>
        <taxon>Pseudomonadati</taxon>
        <taxon>Pseudomonadota</taxon>
        <taxon>Gammaproteobacteria</taxon>
        <taxon>Moraxellales</taxon>
        <taxon>Moraxellaceae</taxon>
        <taxon>Acinetobacter</taxon>
    </lineage>
</organism>
<dbReference type="PANTHER" id="PTHR10003">
    <property type="entry name" value="SUPEROXIDE DISMUTASE CU-ZN -RELATED"/>
    <property type="match status" value="1"/>
</dbReference>
<evidence type="ECO:0000313" key="5">
    <source>
        <dbReference type="EMBL" id="EPF70243.1"/>
    </source>
</evidence>
<keyword evidence="2" id="KW-0186">Copper</keyword>
<dbReference type="InterPro" id="IPR018152">
    <property type="entry name" value="SOD_Cu/Zn_BS"/>
</dbReference>
<dbReference type="EMBL" id="ATGI01000038">
    <property type="protein sequence ID" value="EPF70243.1"/>
    <property type="molecule type" value="Genomic_DNA"/>
</dbReference>
<comment type="cofactor">
    <cofactor evidence="2">
        <name>Zn(2+)</name>
        <dbReference type="ChEBI" id="CHEBI:29105"/>
    </cofactor>
    <text evidence="2">Binds 1 zinc ion per subunit.</text>
</comment>
<dbReference type="GO" id="GO:0005507">
    <property type="term" value="F:copper ion binding"/>
    <property type="evidence" value="ECO:0007669"/>
    <property type="project" value="InterPro"/>
</dbReference>
<dbReference type="InterPro" id="IPR001424">
    <property type="entry name" value="SOD_Cu_Zn_dom"/>
</dbReference>
<protein>
    <recommendedName>
        <fullName evidence="2">Superoxide dismutase [Cu-Zn]</fullName>
        <ecNumber evidence="2">1.15.1.1</ecNumber>
    </recommendedName>
</protein>
<dbReference type="Pfam" id="PF00080">
    <property type="entry name" value="Sod_Cu"/>
    <property type="match status" value="1"/>
</dbReference>
<keyword evidence="6" id="KW-1185">Reference proteome</keyword>
<dbReference type="Gene3D" id="2.60.40.200">
    <property type="entry name" value="Superoxide dismutase, copper/zinc binding domain"/>
    <property type="match status" value="1"/>
</dbReference>
<gene>
    <name evidence="5" type="ORF">F945_03262</name>
</gene>
<comment type="caution">
    <text evidence="5">The sequence shown here is derived from an EMBL/GenBank/DDBJ whole genome shotgun (WGS) entry which is preliminary data.</text>
</comment>
<keyword evidence="2" id="KW-0862">Zinc</keyword>
<comment type="cofactor">
    <cofactor evidence="2">
        <name>Cu cation</name>
        <dbReference type="ChEBI" id="CHEBI:23378"/>
    </cofactor>
    <text evidence="2">Binds 1 copper ion per subunit.</text>
</comment>
<feature type="domain" description="Superoxide dismutase copper/zinc binding" evidence="4">
    <location>
        <begin position="59"/>
        <end position="189"/>
    </location>
</feature>
<dbReference type="PROSITE" id="PS51257">
    <property type="entry name" value="PROKAR_LIPOPROTEIN"/>
    <property type="match status" value="1"/>
</dbReference>
<keyword evidence="3" id="KW-0732">Signal</keyword>
<dbReference type="STRING" id="632955.GCA_000829675_01161"/>
<name>S3MUL2_9GAMM</name>
<dbReference type="HOGENOM" id="CLU_056632_7_1_6"/>
<sequence>MMKLSSVFKTAKLPTTIALLALAAGCSSNLIKSEDSTSTQRQAITINQVSAQGIQQAIGTVYLSDSAQGLKIDTQLAQIPAGVHGFHIHEFGSCAAAEKDGKMIAAQAAGGHFNPLKVAHGDEKTGHLGDLPPLNVDANGQSNTTVYAPRLKLADVQGLALMVHAGGDNHSDHPEPLGGGGARIACGVIN</sequence>
<dbReference type="GO" id="GO:0004784">
    <property type="term" value="F:superoxide dismutase activity"/>
    <property type="evidence" value="ECO:0007669"/>
    <property type="project" value="UniProtKB-EC"/>
</dbReference>
<proteinExistence type="inferred from homology"/>
<keyword evidence="2" id="KW-0560">Oxidoreductase</keyword>
<dbReference type="EC" id="1.15.1.1" evidence="2"/>
<dbReference type="InterPro" id="IPR024134">
    <property type="entry name" value="SOD_Cu/Zn_/chaperone"/>
</dbReference>
<evidence type="ECO:0000256" key="2">
    <source>
        <dbReference type="RuleBase" id="RU000393"/>
    </source>
</evidence>
<dbReference type="PROSITE" id="PS00087">
    <property type="entry name" value="SOD_CU_ZN_1"/>
    <property type="match status" value="1"/>
</dbReference>
<dbReference type="PROSITE" id="PS00332">
    <property type="entry name" value="SOD_CU_ZN_2"/>
    <property type="match status" value="1"/>
</dbReference>
<dbReference type="PATRIC" id="fig|421052.3.peg.3197"/>
<dbReference type="InterPro" id="IPR036423">
    <property type="entry name" value="SOD-like_Cu/Zn_dom_sf"/>
</dbReference>
<feature type="chain" id="PRO_5004512247" description="Superoxide dismutase [Cu-Zn]" evidence="3">
    <location>
        <begin position="24"/>
        <end position="190"/>
    </location>
</feature>
<comment type="catalytic activity">
    <reaction evidence="2">
        <text>2 superoxide + 2 H(+) = H2O2 + O2</text>
        <dbReference type="Rhea" id="RHEA:20696"/>
        <dbReference type="ChEBI" id="CHEBI:15378"/>
        <dbReference type="ChEBI" id="CHEBI:15379"/>
        <dbReference type="ChEBI" id="CHEBI:16240"/>
        <dbReference type="ChEBI" id="CHEBI:18421"/>
        <dbReference type="EC" id="1.15.1.1"/>
    </reaction>
</comment>
<dbReference type="eggNOG" id="COG2032">
    <property type="taxonomic scope" value="Bacteria"/>
</dbReference>
<dbReference type="RefSeq" id="WP_016657629.1">
    <property type="nucleotide sequence ID" value="NZ_KE340355.1"/>
</dbReference>
<feature type="signal peptide" evidence="3">
    <location>
        <begin position="1"/>
        <end position="23"/>
    </location>
</feature>
<dbReference type="AlphaFoldDB" id="S3MUL2"/>
<evidence type="ECO:0000256" key="1">
    <source>
        <dbReference type="ARBA" id="ARBA00010457"/>
    </source>
</evidence>
<evidence type="ECO:0000259" key="4">
    <source>
        <dbReference type="Pfam" id="PF00080"/>
    </source>
</evidence>
<dbReference type="SUPFAM" id="SSF49329">
    <property type="entry name" value="Cu,Zn superoxide dismutase-like"/>
    <property type="match status" value="1"/>
</dbReference>
<keyword evidence="2" id="KW-0479">Metal-binding</keyword>
<dbReference type="NCBIfam" id="NF007628">
    <property type="entry name" value="PRK10290.1"/>
    <property type="match status" value="1"/>
</dbReference>